<dbReference type="EMBL" id="AWXZ01000039">
    <property type="protein sequence ID" value="ESR23091.1"/>
    <property type="molecule type" value="Genomic_DNA"/>
</dbReference>
<comment type="caution">
    <text evidence="2">The sequence shown here is derived from an EMBL/GenBank/DDBJ whole genome shotgun (WGS) entry which is preliminary data.</text>
</comment>
<evidence type="ECO:0000256" key="1">
    <source>
        <dbReference type="SAM" id="Phobius"/>
    </source>
</evidence>
<feature type="transmembrane region" description="Helical" evidence="1">
    <location>
        <begin position="69"/>
        <end position="90"/>
    </location>
</feature>
<proteinExistence type="predicted"/>
<dbReference type="RefSeq" id="WP_023433278.1">
    <property type="nucleotide sequence ID" value="NZ_AWXZ01000039.1"/>
</dbReference>
<dbReference type="Proteomes" id="UP000017819">
    <property type="component" value="Unassembled WGS sequence"/>
</dbReference>
<keyword evidence="1" id="KW-1133">Transmembrane helix</keyword>
<dbReference type="Pfam" id="PF04241">
    <property type="entry name" value="DUF423"/>
    <property type="match status" value="1"/>
</dbReference>
<evidence type="ECO:0000313" key="3">
    <source>
        <dbReference type="Proteomes" id="UP000017819"/>
    </source>
</evidence>
<organism evidence="2 3">
    <name type="scientific">Lutibaculum baratangense AMV1</name>
    <dbReference type="NCBI Taxonomy" id="631454"/>
    <lineage>
        <taxon>Bacteria</taxon>
        <taxon>Pseudomonadati</taxon>
        <taxon>Pseudomonadota</taxon>
        <taxon>Alphaproteobacteria</taxon>
        <taxon>Hyphomicrobiales</taxon>
        <taxon>Tepidamorphaceae</taxon>
        <taxon>Lutibaculum</taxon>
    </lineage>
</organism>
<feature type="transmembrane region" description="Helical" evidence="1">
    <location>
        <begin position="102"/>
        <end position="121"/>
    </location>
</feature>
<evidence type="ECO:0000313" key="2">
    <source>
        <dbReference type="EMBL" id="ESR23091.1"/>
    </source>
</evidence>
<keyword evidence="1" id="KW-0812">Transmembrane</keyword>
<protein>
    <submittedName>
        <fullName evidence="2">Putative small membrane protein</fullName>
    </submittedName>
</protein>
<keyword evidence="3" id="KW-1185">Reference proteome</keyword>
<sequence>MPLLSRLLTFLAGIEGAAGVALAAIATHAAGGEVLALGAQFLILHAAGAVATLALAARGTGAARGLMTVAAAAMLLGAALFSGDLAMRALAGTKLLWGTAPYGGSTMIVGWLALGVGGLLGRRGRTGSD</sequence>
<dbReference type="InterPro" id="IPR006696">
    <property type="entry name" value="DUF423"/>
</dbReference>
<gene>
    <name evidence="2" type="ORF">N177_3159</name>
</gene>
<reference evidence="2 3" key="1">
    <citation type="journal article" date="2014" name="Genome Announc.">
        <title>Draft Genome Sequence of Lutibaculum baratangense Strain AMV1T, Isolated from a Mud Volcano in Andamans, India.</title>
        <authorList>
            <person name="Singh A."/>
            <person name="Sreenivas A."/>
            <person name="Sathyanarayana Reddy G."/>
            <person name="Pinnaka A.K."/>
            <person name="Shivaji S."/>
        </authorList>
    </citation>
    <scope>NUCLEOTIDE SEQUENCE [LARGE SCALE GENOMIC DNA]</scope>
    <source>
        <strain evidence="2 3">AMV1</strain>
    </source>
</reference>
<keyword evidence="1" id="KW-0472">Membrane</keyword>
<name>V4RA85_9HYPH</name>
<accession>V4RA85</accession>
<dbReference type="AlphaFoldDB" id="V4RA85"/>
<dbReference type="STRING" id="631454.N177_3159"/>
<feature type="transmembrane region" description="Helical" evidence="1">
    <location>
        <begin position="39"/>
        <end position="57"/>
    </location>
</feature>
<dbReference type="eggNOG" id="COG2363">
    <property type="taxonomic scope" value="Bacteria"/>
</dbReference>